<keyword evidence="2" id="KW-1185">Reference proteome</keyword>
<dbReference type="RefSeq" id="WP_149104613.1">
    <property type="nucleotide sequence ID" value="NZ_VTFT01000002.1"/>
</dbReference>
<protein>
    <recommendedName>
        <fullName evidence="3">Nuclear transport factor 2 family protein</fullName>
    </recommendedName>
</protein>
<name>A0A5D4XID0_9GAMM</name>
<sequence>MLGKLLLVAGLGIGAVVAYEQGRSIDEADVRAHYREQLEALRAFDEEAVCAGMADDYSLAVVDRTGGRPGSTTLNGSESCDLSRKMLGFMRQMSEQTGGLLTIDVSYDIGSVVIAPDGRTAMVEATSTAKLGDRLISRTRGREKLSRSFWRTRSHGGDAQVWSYGG</sequence>
<evidence type="ECO:0000313" key="1">
    <source>
        <dbReference type="EMBL" id="TYT23914.1"/>
    </source>
</evidence>
<proteinExistence type="predicted"/>
<dbReference type="AlphaFoldDB" id="A0A5D4XID0"/>
<reference evidence="1 2" key="1">
    <citation type="submission" date="2019-08" db="EMBL/GenBank/DDBJ databases">
        <title>Luteimonas viscosus sp. nov., isolated from soil of a sunflower field.</title>
        <authorList>
            <person name="Jianli Z."/>
            <person name="Ying Z."/>
        </authorList>
    </citation>
    <scope>NUCLEOTIDE SEQUENCE [LARGE SCALE GENOMIC DNA]</scope>
    <source>
        <strain evidence="1 2">XBU10</strain>
    </source>
</reference>
<comment type="caution">
    <text evidence="1">The sequence shown here is derived from an EMBL/GenBank/DDBJ whole genome shotgun (WGS) entry which is preliminary data.</text>
</comment>
<evidence type="ECO:0008006" key="3">
    <source>
        <dbReference type="Google" id="ProtNLM"/>
    </source>
</evidence>
<dbReference type="OrthoDB" id="5975585at2"/>
<evidence type="ECO:0000313" key="2">
    <source>
        <dbReference type="Proteomes" id="UP000324973"/>
    </source>
</evidence>
<accession>A0A5D4XID0</accession>
<organism evidence="1 2">
    <name type="scientific">Luteimonas viscosa</name>
    <dbReference type="NCBI Taxonomy" id="1132694"/>
    <lineage>
        <taxon>Bacteria</taxon>
        <taxon>Pseudomonadati</taxon>
        <taxon>Pseudomonadota</taxon>
        <taxon>Gammaproteobacteria</taxon>
        <taxon>Lysobacterales</taxon>
        <taxon>Lysobacteraceae</taxon>
        <taxon>Luteimonas</taxon>
    </lineage>
</organism>
<dbReference type="EMBL" id="VTFT01000002">
    <property type="protein sequence ID" value="TYT23914.1"/>
    <property type="molecule type" value="Genomic_DNA"/>
</dbReference>
<gene>
    <name evidence="1" type="ORF">FZO89_17010</name>
</gene>
<dbReference type="Proteomes" id="UP000324973">
    <property type="component" value="Unassembled WGS sequence"/>
</dbReference>